<feature type="DNA-binding region" description="H-T-H motif" evidence="4">
    <location>
        <begin position="38"/>
        <end position="57"/>
    </location>
</feature>
<dbReference type="PROSITE" id="PS50977">
    <property type="entry name" value="HTH_TETR_2"/>
    <property type="match status" value="1"/>
</dbReference>
<name>A0ABW2CFT8_9ACTN</name>
<dbReference type="InterPro" id="IPR001647">
    <property type="entry name" value="HTH_TetR"/>
</dbReference>
<sequence>MSPRKAAALRDGGDLTLRDHLIATAERMIAARGTAGLTVRAIASEAGVASGVLYNHFADKEELLATALRAHVQAVERTLGALPEPGTATVAANLRAHVAFGLDLHRRIMPAFSGLLGRPEVLARFAADSLPGEEWRHRLVAYLEAERDLGRLAPTARPASAASMIVGVCHEAVLSALLHRADAPGEPPPPGPADIDGLIATILHGIAP</sequence>
<keyword evidence="2 4" id="KW-0238">DNA-binding</keyword>
<dbReference type="Gene3D" id="1.10.357.10">
    <property type="entry name" value="Tetracycline Repressor, domain 2"/>
    <property type="match status" value="1"/>
</dbReference>
<proteinExistence type="predicted"/>
<feature type="domain" description="HTH tetR-type" evidence="5">
    <location>
        <begin position="15"/>
        <end position="75"/>
    </location>
</feature>
<dbReference type="Gene3D" id="1.10.10.60">
    <property type="entry name" value="Homeodomain-like"/>
    <property type="match status" value="1"/>
</dbReference>
<comment type="caution">
    <text evidence="6">The sequence shown here is derived from an EMBL/GenBank/DDBJ whole genome shotgun (WGS) entry which is preliminary data.</text>
</comment>
<dbReference type="RefSeq" id="WP_160820522.1">
    <property type="nucleotide sequence ID" value="NZ_JBHSXE010000001.1"/>
</dbReference>
<evidence type="ECO:0000313" key="6">
    <source>
        <dbReference type="EMBL" id="MFC6880003.1"/>
    </source>
</evidence>
<evidence type="ECO:0000259" key="5">
    <source>
        <dbReference type="PROSITE" id="PS50977"/>
    </source>
</evidence>
<dbReference type="PANTHER" id="PTHR30055:SF238">
    <property type="entry name" value="MYCOFACTOCIN BIOSYNTHESIS TRANSCRIPTIONAL REGULATOR MFTR-RELATED"/>
    <property type="match status" value="1"/>
</dbReference>
<organism evidence="6 7">
    <name type="scientific">Actinomadura yumaensis</name>
    <dbReference type="NCBI Taxonomy" id="111807"/>
    <lineage>
        <taxon>Bacteria</taxon>
        <taxon>Bacillati</taxon>
        <taxon>Actinomycetota</taxon>
        <taxon>Actinomycetes</taxon>
        <taxon>Streptosporangiales</taxon>
        <taxon>Thermomonosporaceae</taxon>
        <taxon>Actinomadura</taxon>
    </lineage>
</organism>
<dbReference type="InterPro" id="IPR050109">
    <property type="entry name" value="HTH-type_TetR-like_transc_reg"/>
</dbReference>
<evidence type="ECO:0000256" key="2">
    <source>
        <dbReference type="ARBA" id="ARBA00023125"/>
    </source>
</evidence>
<keyword evidence="7" id="KW-1185">Reference proteome</keyword>
<dbReference type="EMBL" id="JBHSXS010000004">
    <property type="protein sequence ID" value="MFC6880003.1"/>
    <property type="molecule type" value="Genomic_DNA"/>
</dbReference>
<keyword evidence="3" id="KW-0804">Transcription</keyword>
<dbReference type="Pfam" id="PF00440">
    <property type="entry name" value="TetR_N"/>
    <property type="match status" value="1"/>
</dbReference>
<gene>
    <name evidence="6" type="ORF">ACFQKB_09535</name>
</gene>
<dbReference type="PRINTS" id="PR00455">
    <property type="entry name" value="HTHTETR"/>
</dbReference>
<keyword evidence="1" id="KW-0805">Transcription regulation</keyword>
<dbReference type="InterPro" id="IPR009057">
    <property type="entry name" value="Homeodomain-like_sf"/>
</dbReference>
<protein>
    <submittedName>
        <fullName evidence="6">TetR/AcrR family transcriptional regulator</fullName>
    </submittedName>
</protein>
<dbReference type="PANTHER" id="PTHR30055">
    <property type="entry name" value="HTH-TYPE TRANSCRIPTIONAL REGULATOR RUTR"/>
    <property type="match status" value="1"/>
</dbReference>
<dbReference type="Proteomes" id="UP001596380">
    <property type="component" value="Unassembled WGS sequence"/>
</dbReference>
<evidence type="ECO:0000256" key="1">
    <source>
        <dbReference type="ARBA" id="ARBA00023015"/>
    </source>
</evidence>
<evidence type="ECO:0000256" key="4">
    <source>
        <dbReference type="PROSITE-ProRule" id="PRU00335"/>
    </source>
</evidence>
<accession>A0ABW2CFT8</accession>
<reference evidence="7" key="1">
    <citation type="journal article" date="2019" name="Int. J. Syst. Evol. Microbiol.">
        <title>The Global Catalogue of Microorganisms (GCM) 10K type strain sequencing project: providing services to taxonomists for standard genome sequencing and annotation.</title>
        <authorList>
            <consortium name="The Broad Institute Genomics Platform"/>
            <consortium name="The Broad Institute Genome Sequencing Center for Infectious Disease"/>
            <person name="Wu L."/>
            <person name="Ma J."/>
        </authorList>
    </citation>
    <scope>NUCLEOTIDE SEQUENCE [LARGE SCALE GENOMIC DNA]</scope>
    <source>
        <strain evidence="7">JCM 3369</strain>
    </source>
</reference>
<evidence type="ECO:0000256" key="3">
    <source>
        <dbReference type="ARBA" id="ARBA00023163"/>
    </source>
</evidence>
<dbReference type="SUPFAM" id="SSF46689">
    <property type="entry name" value="Homeodomain-like"/>
    <property type="match status" value="1"/>
</dbReference>
<evidence type="ECO:0000313" key="7">
    <source>
        <dbReference type="Proteomes" id="UP001596380"/>
    </source>
</evidence>